<comment type="caution">
    <text evidence="6">The sequence shown here is derived from an EMBL/GenBank/DDBJ whole genome shotgun (WGS) entry which is preliminary data.</text>
</comment>
<dbReference type="GO" id="GO:1990904">
    <property type="term" value="C:ribonucleoprotein complex"/>
    <property type="evidence" value="ECO:0007669"/>
    <property type="project" value="UniProtKB-KW"/>
</dbReference>
<dbReference type="RefSeq" id="WP_032517769.1">
    <property type="nucleotide sequence ID" value="NZ_JNAR01000016.1"/>
</dbReference>
<reference evidence="7" key="1">
    <citation type="journal article" date="2014" name="Sci. Data">
        <title>Genomes of diverse isolates of the marine cyanobacterium Prochlorococcus.</title>
        <authorList>
            <person name="Biller S."/>
            <person name="Berube P."/>
            <person name="Thompson J."/>
            <person name="Kelly L."/>
            <person name="Roggensack S."/>
            <person name="Awad L."/>
            <person name="Roache-Johnson K."/>
            <person name="Ding H."/>
            <person name="Giovannoni S.J."/>
            <person name="Moore L.R."/>
            <person name="Chisholm S.W."/>
        </authorList>
    </citation>
    <scope>NUCLEOTIDE SEQUENCE [LARGE SCALE GENOMIC DNA]</scope>
</reference>
<feature type="domain" description="S1 motif" evidence="5">
    <location>
        <begin position="134"/>
        <end position="203"/>
    </location>
</feature>
<dbReference type="InterPro" id="IPR012340">
    <property type="entry name" value="NA-bd_OB-fold"/>
</dbReference>
<feature type="compositionally biased region" description="Polar residues" evidence="4">
    <location>
        <begin position="1"/>
        <end position="10"/>
    </location>
</feature>
<evidence type="ECO:0000259" key="5">
    <source>
        <dbReference type="PROSITE" id="PS50126"/>
    </source>
</evidence>
<keyword evidence="3" id="KW-0687">Ribonucleoprotein</keyword>
<dbReference type="InterPro" id="IPR050437">
    <property type="entry name" value="Ribos_protein_bS1-like"/>
</dbReference>
<feature type="compositionally biased region" description="Basic and acidic residues" evidence="4">
    <location>
        <begin position="47"/>
        <end position="70"/>
    </location>
</feature>
<evidence type="ECO:0000256" key="2">
    <source>
        <dbReference type="ARBA" id="ARBA00022980"/>
    </source>
</evidence>
<protein>
    <submittedName>
        <fullName evidence="6">SSU ribosomal protein S1p</fullName>
    </submittedName>
</protein>
<dbReference type="CDD" id="cd04465">
    <property type="entry name" value="S1_RPS1_repeat_ec2_hs2"/>
    <property type="match status" value="1"/>
</dbReference>
<feature type="region of interest" description="Disordered" evidence="4">
    <location>
        <begin position="1"/>
        <end position="82"/>
    </location>
</feature>
<keyword evidence="2 6" id="KW-0689">Ribosomal protein</keyword>
<dbReference type="PANTHER" id="PTHR10724">
    <property type="entry name" value="30S RIBOSOMAL PROTEIN S1"/>
    <property type="match status" value="1"/>
</dbReference>
<evidence type="ECO:0000256" key="1">
    <source>
        <dbReference type="ARBA" id="ARBA00006767"/>
    </source>
</evidence>
<name>A0A0A2B027_PROMR</name>
<evidence type="ECO:0000256" key="3">
    <source>
        <dbReference type="ARBA" id="ARBA00023274"/>
    </source>
</evidence>
<evidence type="ECO:0000256" key="4">
    <source>
        <dbReference type="SAM" id="MobiDB-lite"/>
    </source>
</evidence>
<comment type="similarity">
    <text evidence="1">Belongs to the bacterial ribosomal protein bS1 family.</text>
</comment>
<feature type="compositionally biased region" description="Basic and acidic residues" evidence="4">
    <location>
        <begin position="27"/>
        <end position="39"/>
    </location>
</feature>
<dbReference type="Pfam" id="PF00575">
    <property type="entry name" value="S1"/>
    <property type="match status" value="2"/>
</dbReference>
<gene>
    <name evidence="6" type="ORF">EV01_1786</name>
</gene>
<accession>A0A0A2B027</accession>
<dbReference type="GO" id="GO:0006412">
    <property type="term" value="P:translation"/>
    <property type="evidence" value="ECO:0007669"/>
    <property type="project" value="TreeGrafter"/>
</dbReference>
<feature type="compositionally biased region" description="Polar residues" evidence="4">
    <location>
        <begin position="72"/>
        <end position="82"/>
    </location>
</feature>
<organism evidence="6 7">
    <name type="scientific">Prochlorococcus marinus str. MIT 9401</name>
    <dbReference type="NCBI Taxonomy" id="167551"/>
    <lineage>
        <taxon>Bacteria</taxon>
        <taxon>Bacillati</taxon>
        <taxon>Cyanobacteriota</taxon>
        <taxon>Cyanophyceae</taxon>
        <taxon>Synechococcales</taxon>
        <taxon>Prochlorococcaceae</taxon>
        <taxon>Prochlorococcus</taxon>
    </lineage>
</organism>
<dbReference type="GO" id="GO:0003729">
    <property type="term" value="F:mRNA binding"/>
    <property type="evidence" value="ECO:0007669"/>
    <property type="project" value="TreeGrafter"/>
</dbReference>
<proteinExistence type="inferred from homology"/>
<feature type="domain" description="S1 motif" evidence="5">
    <location>
        <begin position="299"/>
        <end position="367"/>
    </location>
</feature>
<evidence type="ECO:0000313" key="6">
    <source>
        <dbReference type="EMBL" id="KGG07448.1"/>
    </source>
</evidence>
<dbReference type="PANTHER" id="PTHR10724:SF7">
    <property type="entry name" value="SMALL RIBOSOMAL SUBUNIT PROTEIN BS1C"/>
    <property type="match status" value="1"/>
</dbReference>
<sequence length="405" mass="44838">MGVNNKNAQENIPLKGNKKPLQVLHISKKDTQKKSRDINNDQTNSQEETKKENIAIKPQIIKDDSVKEIDNSNENTNDFDISQQDLTQQDLNRPLNFSEQNTDFQFERTVDEFDFDESAFLEALNANEPIGATGEIISGKVIAIESDGLYVDIGGKAPGYMPKKECGLGVITNFKEKFSIGLEMEVLVIKEQNADGMVTVSARALILRQSWEKVSGSAKNGELINVLINGFNRGGLTCDVDGLRGFIPRSQLENGQDYQSFVGKTLKVAFLEVNPESRKLVLSEKKASLVSKLTSLELGQLIEGEVLAVKPYGFFIDLDGASGLLHQSSLTNGSIRSLREVFREGEIIKALISEIDLEKGRIGLNTALLENSAGELIIDKQKVMQEATERALKTKALFDKKEQDK</sequence>
<dbReference type="PROSITE" id="PS50126">
    <property type="entry name" value="S1"/>
    <property type="match status" value="3"/>
</dbReference>
<dbReference type="AlphaFoldDB" id="A0A0A2B027"/>
<dbReference type="Gene3D" id="2.40.50.140">
    <property type="entry name" value="Nucleic acid-binding proteins"/>
    <property type="match status" value="3"/>
</dbReference>
<dbReference type="SUPFAM" id="SSF50249">
    <property type="entry name" value="Nucleic acid-binding proteins"/>
    <property type="match status" value="3"/>
</dbReference>
<evidence type="ECO:0000313" key="7">
    <source>
        <dbReference type="Proteomes" id="UP000030481"/>
    </source>
</evidence>
<dbReference type="GO" id="GO:0005840">
    <property type="term" value="C:ribosome"/>
    <property type="evidence" value="ECO:0007669"/>
    <property type="project" value="UniProtKB-KW"/>
</dbReference>
<dbReference type="InterPro" id="IPR003029">
    <property type="entry name" value="S1_domain"/>
</dbReference>
<dbReference type="EMBL" id="JNAR01000016">
    <property type="protein sequence ID" value="KGG07448.1"/>
    <property type="molecule type" value="Genomic_DNA"/>
</dbReference>
<feature type="domain" description="S1 motif" evidence="5">
    <location>
        <begin position="221"/>
        <end position="285"/>
    </location>
</feature>
<dbReference type="SMART" id="SM00316">
    <property type="entry name" value="S1"/>
    <property type="match status" value="3"/>
</dbReference>
<dbReference type="Proteomes" id="UP000030481">
    <property type="component" value="Unassembled WGS sequence"/>
</dbReference>
<dbReference type="GO" id="GO:0003735">
    <property type="term" value="F:structural constituent of ribosome"/>
    <property type="evidence" value="ECO:0007669"/>
    <property type="project" value="TreeGrafter"/>
</dbReference>